<protein>
    <recommendedName>
        <fullName evidence="2">Restriction endonuclease type I HsdR N-terminal domain-containing protein</fullName>
    </recommendedName>
</protein>
<sequence>MEFNEKLNELTERIIDLKDSIATEEATKTSMIMPFFQLLGYDIFNPLEFVPEFTADVGIKKGEKVDYAILIDSIPLILIECKSCNTKLDKHGSQLFRYFGTTDAKFGILTNGIIYKFYTDLETPNKMDSTPFLTIDITNLKDRDIAEIKKFTKEVIDVDSIVSSAETLKYSRLIKDWFETEINSPSPDFVKYVLNGIYDGIKNQKVIERFTPVVKRAIQQYISDLMNSKLKTALKNEAEEERHAEEEQEQQQNKINTTIGELEAYAIVKAILRQVVDVDRITYRDTESYFGILLDDNNRKWICRIYLLPSVKYITVADENKNPIRYDIDSIDDIYKFANEIIASCKRYM</sequence>
<dbReference type="InterPro" id="IPR017035">
    <property type="entry name" value="UCP035009_HsdR_All3000-type"/>
</dbReference>
<dbReference type="PIRSF" id="PIRSF035009">
    <property type="entry name" value="UCP035009_HSDR_N"/>
    <property type="match status" value="1"/>
</dbReference>
<keyword evidence="1" id="KW-0175">Coiled coil</keyword>
<name>A0A8S5UV30_9CAUD</name>
<dbReference type="GO" id="GO:0009307">
    <property type="term" value="P:DNA restriction-modification system"/>
    <property type="evidence" value="ECO:0007669"/>
    <property type="project" value="UniProtKB-KW"/>
</dbReference>
<dbReference type="Pfam" id="PF04313">
    <property type="entry name" value="HSDR_N"/>
    <property type="match status" value="1"/>
</dbReference>
<proteinExistence type="predicted"/>
<feature type="domain" description="Restriction endonuclease type I HsdR N-terminal" evidence="2">
    <location>
        <begin position="46"/>
        <end position="125"/>
    </location>
</feature>
<organism evidence="3">
    <name type="scientific">Siphoviridae sp. ctnNB1</name>
    <dbReference type="NCBI Taxonomy" id="2825660"/>
    <lineage>
        <taxon>Viruses</taxon>
        <taxon>Duplodnaviria</taxon>
        <taxon>Heunggongvirae</taxon>
        <taxon>Uroviricota</taxon>
        <taxon>Caudoviricetes</taxon>
    </lineage>
</organism>
<evidence type="ECO:0000256" key="1">
    <source>
        <dbReference type="SAM" id="Coils"/>
    </source>
</evidence>
<feature type="coiled-coil region" evidence="1">
    <location>
        <begin position="227"/>
        <end position="256"/>
    </location>
</feature>
<evidence type="ECO:0000259" key="2">
    <source>
        <dbReference type="Pfam" id="PF04313"/>
    </source>
</evidence>
<evidence type="ECO:0000313" key="3">
    <source>
        <dbReference type="EMBL" id="DAF98344.1"/>
    </source>
</evidence>
<dbReference type="InterPro" id="IPR007409">
    <property type="entry name" value="Restrct_endonuc_type1_HsdR_N"/>
</dbReference>
<reference evidence="3" key="1">
    <citation type="journal article" date="2021" name="Proc. Natl. Acad. Sci. U.S.A.">
        <title>A Catalog of Tens of Thousands of Viruses from Human Metagenomes Reveals Hidden Associations with Chronic Diseases.</title>
        <authorList>
            <person name="Tisza M.J."/>
            <person name="Buck C.B."/>
        </authorList>
    </citation>
    <scope>NUCLEOTIDE SEQUENCE</scope>
    <source>
        <strain evidence="3">CtnNB1</strain>
    </source>
</reference>
<dbReference type="GO" id="GO:0003677">
    <property type="term" value="F:DNA binding"/>
    <property type="evidence" value="ECO:0007669"/>
    <property type="project" value="UniProtKB-KW"/>
</dbReference>
<dbReference type="GO" id="GO:0009035">
    <property type="term" value="F:type I site-specific deoxyribonuclease activity"/>
    <property type="evidence" value="ECO:0007669"/>
    <property type="project" value="UniProtKB-EC"/>
</dbReference>
<accession>A0A8S5UV30</accession>
<dbReference type="EMBL" id="BK016146">
    <property type="protein sequence ID" value="DAF98344.1"/>
    <property type="molecule type" value="Genomic_DNA"/>
</dbReference>
<dbReference type="GO" id="GO:0005524">
    <property type="term" value="F:ATP binding"/>
    <property type="evidence" value="ECO:0007669"/>
    <property type="project" value="UniProtKB-KW"/>
</dbReference>